<proteinExistence type="predicted"/>
<dbReference type="RefSeq" id="WP_109942247.1">
    <property type="nucleotide sequence ID" value="NZ_CP176366.1"/>
</dbReference>
<reference evidence="4 5" key="1">
    <citation type="submission" date="2018-05" db="EMBL/GenBank/DDBJ databases">
        <title>Draft genome of Methanospirillum stamsii Pt1.</title>
        <authorList>
            <person name="Dueholm M.S."/>
            <person name="Nielsen P.H."/>
            <person name="Bakmann L.F."/>
            <person name="Otzen D.E."/>
        </authorList>
    </citation>
    <scope>NUCLEOTIDE SEQUENCE [LARGE SCALE GENOMIC DNA]</scope>
    <source>
        <strain evidence="4 5">Pt1</strain>
    </source>
</reference>
<evidence type="ECO:0000313" key="5">
    <source>
        <dbReference type="Proteomes" id="UP000245934"/>
    </source>
</evidence>
<dbReference type="InterPro" id="IPR050595">
    <property type="entry name" value="Bact_response_regulator"/>
</dbReference>
<protein>
    <recommendedName>
        <fullName evidence="3">Response regulatory domain-containing protein</fullName>
    </recommendedName>
</protein>
<evidence type="ECO:0000256" key="1">
    <source>
        <dbReference type="ARBA" id="ARBA00022553"/>
    </source>
</evidence>
<dbReference type="EMBL" id="QGMZ01000049">
    <property type="protein sequence ID" value="PWR70062.1"/>
    <property type="molecule type" value="Genomic_DNA"/>
</dbReference>
<dbReference type="Gene3D" id="3.40.50.2300">
    <property type="match status" value="1"/>
</dbReference>
<dbReference type="OrthoDB" id="2830at2157"/>
<keyword evidence="5" id="KW-1185">Reference proteome</keyword>
<name>A0A2V2MPN3_9EURY</name>
<dbReference type="SMART" id="SM00448">
    <property type="entry name" value="REC"/>
    <property type="match status" value="1"/>
</dbReference>
<dbReference type="PANTHER" id="PTHR44591">
    <property type="entry name" value="STRESS RESPONSE REGULATOR PROTEIN 1"/>
    <property type="match status" value="1"/>
</dbReference>
<dbReference type="AlphaFoldDB" id="A0A2V2MPN3"/>
<dbReference type="PANTHER" id="PTHR44591:SF3">
    <property type="entry name" value="RESPONSE REGULATORY DOMAIN-CONTAINING PROTEIN"/>
    <property type="match status" value="1"/>
</dbReference>
<feature type="modified residue" description="4-aspartylphosphate" evidence="2">
    <location>
        <position position="56"/>
    </location>
</feature>
<dbReference type="Pfam" id="PF00072">
    <property type="entry name" value="Response_reg"/>
    <property type="match status" value="1"/>
</dbReference>
<gene>
    <name evidence="4" type="ORF">DLD82_16575</name>
</gene>
<organism evidence="4 5">
    <name type="scientific">Methanospirillum stamsii</name>
    <dbReference type="NCBI Taxonomy" id="1277351"/>
    <lineage>
        <taxon>Archaea</taxon>
        <taxon>Methanobacteriati</taxon>
        <taxon>Methanobacteriota</taxon>
        <taxon>Stenosarchaea group</taxon>
        <taxon>Methanomicrobia</taxon>
        <taxon>Methanomicrobiales</taxon>
        <taxon>Methanospirillaceae</taxon>
        <taxon>Methanospirillum</taxon>
    </lineage>
</organism>
<sequence length="239" mass="26410">MTKARSILVVEDEMVISMELAGTLKRLGYQIAGQLISGEEAIARAGELSPDLILMDIRLKGEIDGIEAAKQIGELYDIPVVFLTAHSDDTTLHRAIAIQPSGYLIKPFNDRELYSTIELSLYKHDLRLRLRPSGIIETGFSEIPDDVPCLFVSRDFMILAATKAAGILFSAPVSSMIATKLDSWICLSSGKAITSPETVQVKTKDNHRVPVTINLGFLQDQKTRTNGFLLFFSRRDEPA</sequence>
<keyword evidence="1 2" id="KW-0597">Phosphoprotein</keyword>
<dbReference type="GeneID" id="97610461"/>
<dbReference type="InterPro" id="IPR001789">
    <property type="entry name" value="Sig_transdc_resp-reg_receiver"/>
</dbReference>
<feature type="domain" description="Response regulatory" evidence="3">
    <location>
        <begin position="6"/>
        <end position="121"/>
    </location>
</feature>
<dbReference type="PROSITE" id="PS50110">
    <property type="entry name" value="RESPONSE_REGULATORY"/>
    <property type="match status" value="1"/>
</dbReference>
<dbReference type="InterPro" id="IPR011006">
    <property type="entry name" value="CheY-like_superfamily"/>
</dbReference>
<dbReference type="Proteomes" id="UP000245934">
    <property type="component" value="Unassembled WGS sequence"/>
</dbReference>
<dbReference type="GO" id="GO:0000160">
    <property type="term" value="P:phosphorelay signal transduction system"/>
    <property type="evidence" value="ECO:0007669"/>
    <property type="project" value="InterPro"/>
</dbReference>
<accession>A0A2V2MPN3</accession>
<evidence type="ECO:0000313" key="4">
    <source>
        <dbReference type="EMBL" id="PWR70062.1"/>
    </source>
</evidence>
<evidence type="ECO:0000259" key="3">
    <source>
        <dbReference type="PROSITE" id="PS50110"/>
    </source>
</evidence>
<dbReference type="SUPFAM" id="SSF52172">
    <property type="entry name" value="CheY-like"/>
    <property type="match status" value="1"/>
</dbReference>
<comment type="caution">
    <text evidence="4">The sequence shown here is derived from an EMBL/GenBank/DDBJ whole genome shotgun (WGS) entry which is preliminary data.</text>
</comment>
<evidence type="ECO:0000256" key="2">
    <source>
        <dbReference type="PROSITE-ProRule" id="PRU00169"/>
    </source>
</evidence>
<dbReference type="CDD" id="cd17534">
    <property type="entry name" value="REC_DC-like"/>
    <property type="match status" value="1"/>
</dbReference>